<evidence type="ECO:0000256" key="4">
    <source>
        <dbReference type="ARBA" id="ARBA00023002"/>
    </source>
</evidence>
<keyword evidence="3 7" id="KW-0479">Metal-binding</keyword>
<feature type="binding site" description="axial binding residue" evidence="7">
    <location>
        <position position="483"/>
    </location>
    <ligand>
        <name>heme</name>
        <dbReference type="ChEBI" id="CHEBI:30413"/>
    </ligand>
    <ligandPart>
        <name>Fe</name>
        <dbReference type="ChEBI" id="CHEBI:18248"/>
    </ligandPart>
</feature>
<name>A0A8H4RFV5_9HELO</name>
<dbReference type="PRINTS" id="PR00463">
    <property type="entry name" value="EP450I"/>
</dbReference>
<evidence type="ECO:0000313" key="9">
    <source>
        <dbReference type="EMBL" id="KAF4628546.1"/>
    </source>
</evidence>
<dbReference type="OrthoDB" id="10029320at2759"/>
<dbReference type="GO" id="GO:0016705">
    <property type="term" value="F:oxidoreductase activity, acting on paired donors, with incorporation or reduction of molecular oxygen"/>
    <property type="evidence" value="ECO:0007669"/>
    <property type="project" value="InterPro"/>
</dbReference>
<evidence type="ECO:0000313" key="10">
    <source>
        <dbReference type="Proteomes" id="UP000566819"/>
    </source>
</evidence>
<keyword evidence="5 7" id="KW-0408">Iron</keyword>
<organism evidence="9 10">
    <name type="scientific">Cudoniella acicularis</name>
    <dbReference type="NCBI Taxonomy" id="354080"/>
    <lineage>
        <taxon>Eukaryota</taxon>
        <taxon>Fungi</taxon>
        <taxon>Dikarya</taxon>
        <taxon>Ascomycota</taxon>
        <taxon>Pezizomycotina</taxon>
        <taxon>Leotiomycetes</taxon>
        <taxon>Helotiales</taxon>
        <taxon>Tricladiaceae</taxon>
        <taxon>Cudoniella</taxon>
    </lineage>
</organism>
<dbReference type="Proteomes" id="UP000566819">
    <property type="component" value="Unassembled WGS sequence"/>
</dbReference>
<gene>
    <name evidence="9" type="ORF">G7Y89_g9608</name>
</gene>
<dbReference type="PANTHER" id="PTHR24291:SF50">
    <property type="entry name" value="BIFUNCTIONAL ALBAFLAVENONE MONOOXYGENASE_TERPENE SYNTHASE"/>
    <property type="match status" value="1"/>
</dbReference>
<evidence type="ECO:0000256" key="8">
    <source>
        <dbReference type="SAM" id="Phobius"/>
    </source>
</evidence>
<accession>A0A8H4RFV5</accession>
<protein>
    <recommendedName>
        <fullName evidence="11">Cytochrome P450</fullName>
    </recommendedName>
</protein>
<feature type="transmembrane region" description="Helical" evidence="8">
    <location>
        <begin position="6"/>
        <end position="30"/>
    </location>
</feature>
<evidence type="ECO:0000256" key="7">
    <source>
        <dbReference type="PIRSR" id="PIRSR602401-1"/>
    </source>
</evidence>
<evidence type="ECO:0000256" key="6">
    <source>
        <dbReference type="ARBA" id="ARBA00023033"/>
    </source>
</evidence>
<evidence type="ECO:0000256" key="5">
    <source>
        <dbReference type="ARBA" id="ARBA00023004"/>
    </source>
</evidence>
<dbReference type="InterPro" id="IPR001128">
    <property type="entry name" value="Cyt_P450"/>
</dbReference>
<dbReference type="InterPro" id="IPR002401">
    <property type="entry name" value="Cyt_P450_E_grp-I"/>
</dbReference>
<dbReference type="Pfam" id="PF00067">
    <property type="entry name" value="p450"/>
    <property type="match status" value="1"/>
</dbReference>
<comment type="cofactor">
    <cofactor evidence="7">
        <name>heme</name>
        <dbReference type="ChEBI" id="CHEBI:30413"/>
    </cofactor>
</comment>
<dbReference type="SUPFAM" id="SSF48264">
    <property type="entry name" value="Cytochrome P450"/>
    <property type="match status" value="1"/>
</dbReference>
<dbReference type="GO" id="GO:0005506">
    <property type="term" value="F:iron ion binding"/>
    <property type="evidence" value="ECO:0007669"/>
    <property type="project" value="InterPro"/>
</dbReference>
<dbReference type="EMBL" id="JAAMPI010000798">
    <property type="protein sequence ID" value="KAF4628546.1"/>
    <property type="molecule type" value="Genomic_DNA"/>
</dbReference>
<keyword evidence="8" id="KW-0472">Membrane</keyword>
<dbReference type="GO" id="GO:0020037">
    <property type="term" value="F:heme binding"/>
    <property type="evidence" value="ECO:0007669"/>
    <property type="project" value="InterPro"/>
</dbReference>
<dbReference type="PANTHER" id="PTHR24291">
    <property type="entry name" value="CYTOCHROME P450 FAMILY 4"/>
    <property type="match status" value="1"/>
</dbReference>
<dbReference type="InterPro" id="IPR050196">
    <property type="entry name" value="Cytochrome_P450_Monoox"/>
</dbReference>
<dbReference type="GO" id="GO:0004497">
    <property type="term" value="F:monooxygenase activity"/>
    <property type="evidence" value="ECO:0007669"/>
    <property type="project" value="UniProtKB-KW"/>
</dbReference>
<proteinExistence type="inferred from homology"/>
<keyword evidence="4" id="KW-0560">Oxidoreductase</keyword>
<evidence type="ECO:0000256" key="2">
    <source>
        <dbReference type="ARBA" id="ARBA00022617"/>
    </source>
</evidence>
<evidence type="ECO:0000256" key="3">
    <source>
        <dbReference type="ARBA" id="ARBA00022723"/>
    </source>
</evidence>
<evidence type="ECO:0008006" key="11">
    <source>
        <dbReference type="Google" id="ProtNLM"/>
    </source>
</evidence>
<dbReference type="AlphaFoldDB" id="A0A8H4RFV5"/>
<keyword evidence="10" id="KW-1185">Reference proteome</keyword>
<keyword evidence="8" id="KW-0812">Transmembrane</keyword>
<comment type="similarity">
    <text evidence="1">Belongs to the cytochrome P450 family.</text>
</comment>
<keyword evidence="2 7" id="KW-0349">Heme</keyword>
<keyword evidence="8" id="KW-1133">Transmembrane helix</keyword>
<sequence length="545" mass="62545">MAVLPGTSVLFTAVGALIVVYMITSLIKLIRWRLHIISLRRDGLPMPPYSILFGHLPVVMKIVSSLPKDAFEHYLLDQIRRTYPDLGPNFYLDLAPFAPSMLILTSPDTLYQVTQQHPLEKVPAMRTFLKPLTQGYDIVTMKGEVWKKWRGVFNPAFSASNLMNLVPAMVEKTDIFYSILQEHADRQDIIAMKTLTNNLAMDIIGQVVIDQNFDCQRTLNPLVDSIRKQIGWLSFGAEPNPFNRYHPLRPLMHWYYGSKVNSYISEQLEKRFDDYKQNDAITTGSVVSTTFKTYYSDNLEMLEFRVQGKEKSQETKEMDPLFKNICIAQIKLFLFSGHHTTSSSICYTLYLLSKHPDSLKLVQQELNSVFSKDREHISNLISENPHLLNSIPYTTAVIKETLRLYPTVSSPRAGEPDFFVTDSQSRIFPTENFLVWLNPHPTHHAPELWDQPDDFLPGRWLGDQKSRIKKGAWRPFDHGPRNCIGQELAMLELKIVICKVARDFVISDVYERGKAAEKMQVDGDRAYQALLGMPTEDLPCRIKKV</sequence>
<reference evidence="9 10" key="1">
    <citation type="submission" date="2020-03" db="EMBL/GenBank/DDBJ databases">
        <title>Draft Genome Sequence of Cudoniella acicularis.</title>
        <authorList>
            <person name="Buettner E."/>
            <person name="Kellner H."/>
        </authorList>
    </citation>
    <scope>NUCLEOTIDE SEQUENCE [LARGE SCALE GENOMIC DNA]</scope>
    <source>
        <strain evidence="9 10">DSM 108380</strain>
    </source>
</reference>
<dbReference type="CDD" id="cd11051">
    <property type="entry name" value="CYP59-like"/>
    <property type="match status" value="1"/>
</dbReference>
<dbReference type="InterPro" id="IPR036396">
    <property type="entry name" value="Cyt_P450_sf"/>
</dbReference>
<keyword evidence="6" id="KW-0503">Monooxygenase</keyword>
<evidence type="ECO:0000256" key="1">
    <source>
        <dbReference type="ARBA" id="ARBA00010617"/>
    </source>
</evidence>
<dbReference type="PRINTS" id="PR00385">
    <property type="entry name" value="P450"/>
</dbReference>
<comment type="caution">
    <text evidence="9">The sequence shown here is derived from an EMBL/GenBank/DDBJ whole genome shotgun (WGS) entry which is preliminary data.</text>
</comment>
<dbReference type="Gene3D" id="1.10.630.10">
    <property type="entry name" value="Cytochrome P450"/>
    <property type="match status" value="1"/>
</dbReference>